<dbReference type="PANTHER" id="PTHR31692">
    <property type="entry name" value="EXPANSIN-B3"/>
    <property type="match status" value="1"/>
</dbReference>
<proteinExistence type="inferred from homology"/>
<dbReference type="PROSITE" id="PS50842">
    <property type="entry name" value="EXPANSIN_EG45"/>
    <property type="match status" value="1"/>
</dbReference>
<evidence type="ECO:0000259" key="3">
    <source>
        <dbReference type="PROSITE" id="PS50842"/>
    </source>
</evidence>
<gene>
    <name evidence="5" type="ORF">Sango_1151800</name>
</gene>
<evidence type="ECO:0000259" key="4">
    <source>
        <dbReference type="PROSITE" id="PS50843"/>
    </source>
</evidence>
<dbReference type="CDD" id="cd22277">
    <property type="entry name" value="DPBB_EXLB_N"/>
    <property type="match status" value="1"/>
</dbReference>
<sequence>MGSTVKNHYNLIFTELILVLLAASLSFGQESYVCSRATYYGSPDCYGNPTGACGFGEYGRTVNNGEVSGVSRLYRNGTGCGACYQVRCKVPTHCSDEGTKVVVTDYGQGDNTDFILSLRAYANLARPNMAAELFAYGVVDVEYRRIPCGYSSNLMFKVHEHSKFPNYLAIVPIYQAGIYDITAVELCRYIYIRLLTFIYLFVTEDCKEWRGMRRAYGAVWDMANPPVGGVNVRFQVSGGAYGDGQWVQIASAIPSEWKAGIAYDTSFQFN</sequence>
<evidence type="ECO:0000256" key="1">
    <source>
        <dbReference type="RuleBase" id="RU003460"/>
    </source>
</evidence>
<dbReference type="Pfam" id="PF01357">
    <property type="entry name" value="Expansin_C"/>
    <property type="match status" value="1"/>
</dbReference>
<dbReference type="SUPFAM" id="SSF50685">
    <property type="entry name" value="Barwin-like endoglucanases"/>
    <property type="match status" value="1"/>
</dbReference>
<comment type="caution">
    <text evidence="5">The sequence shown here is derived from an EMBL/GenBank/DDBJ whole genome shotgun (WGS) entry which is preliminary data.</text>
</comment>
<keyword evidence="2" id="KW-0732">Signal</keyword>
<dbReference type="PROSITE" id="PS50843">
    <property type="entry name" value="EXPANSIN_CBD"/>
    <property type="match status" value="1"/>
</dbReference>
<evidence type="ECO:0000313" key="5">
    <source>
        <dbReference type="EMBL" id="KAK4400457.1"/>
    </source>
</evidence>
<feature type="domain" description="Expansin-like EG45" evidence="3">
    <location>
        <begin position="50"/>
        <end position="153"/>
    </location>
</feature>
<dbReference type="InterPro" id="IPR007112">
    <property type="entry name" value="Expansin/allergen_DPBB_dom"/>
</dbReference>
<dbReference type="Pfam" id="PF03330">
    <property type="entry name" value="DPBB_1"/>
    <property type="match status" value="1"/>
</dbReference>
<dbReference type="Proteomes" id="UP001289374">
    <property type="component" value="Unassembled WGS sequence"/>
</dbReference>
<dbReference type="Gene3D" id="2.40.40.10">
    <property type="entry name" value="RlpA-like domain"/>
    <property type="match status" value="1"/>
</dbReference>
<organism evidence="5 6">
    <name type="scientific">Sesamum angolense</name>
    <dbReference type="NCBI Taxonomy" id="2727404"/>
    <lineage>
        <taxon>Eukaryota</taxon>
        <taxon>Viridiplantae</taxon>
        <taxon>Streptophyta</taxon>
        <taxon>Embryophyta</taxon>
        <taxon>Tracheophyta</taxon>
        <taxon>Spermatophyta</taxon>
        <taxon>Magnoliopsida</taxon>
        <taxon>eudicotyledons</taxon>
        <taxon>Gunneridae</taxon>
        <taxon>Pentapetalae</taxon>
        <taxon>asterids</taxon>
        <taxon>lamiids</taxon>
        <taxon>Lamiales</taxon>
        <taxon>Pedaliaceae</taxon>
        <taxon>Sesamum</taxon>
    </lineage>
</organism>
<dbReference type="InterPro" id="IPR007117">
    <property type="entry name" value="Expansin_CBD"/>
</dbReference>
<comment type="similarity">
    <text evidence="1">Belongs to the expansin family.</text>
</comment>
<reference evidence="5" key="2">
    <citation type="journal article" date="2024" name="Plant">
        <title>Genomic evolution and insights into agronomic trait innovations of Sesamum species.</title>
        <authorList>
            <person name="Miao H."/>
            <person name="Wang L."/>
            <person name="Qu L."/>
            <person name="Liu H."/>
            <person name="Sun Y."/>
            <person name="Le M."/>
            <person name="Wang Q."/>
            <person name="Wei S."/>
            <person name="Zheng Y."/>
            <person name="Lin W."/>
            <person name="Duan Y."/>
            <person name="Cao H."/>
            <person name="Xiong S."/>
            <person name="Wang X."/>
            <person name="Wei L."/>
            <person name="Li C."/>
            <person name="Ma Q."/>
            <person name="Ju M."/>
            <person name="Zhao R."/>
            <person name="Li G."/>
            <person name="Mu C."/>
            <person name="Tian Q."/>
            <person name="Mei H."/>
            <person name="Zhang T."/>
            <person name="Gao T."/>
            <person name="Zhang H."/>
        </authorList>
    </citation>
    <scope>NUCLEOTIDE SEQUENCE</scope>
    <source>
        <strain evidence="5">K16</strain>
    </source>
</reference>
<dbReference type="InterPro" id="IPR036908">
    <property type="entry name" value="RlpA-like_sf"/>
</dbReference>
<dbReference type="PANTHER" id="PTHR31692:SF2">
    <property type="entry name" value="EXPANSIN-LIKE B1"/>
    <property type="match status" value="1"/>
</dbReference>
<dbReference type="SUPFAM" id="SSF49590">
    <property type="entry name" value="PHL pollen allergen"/>
    <property type="match status" value="1"/>
</dbReference>
<keyword evidence="6" id="KW-1185">Reference proteome</keyword>
<feature type="domain" description="Expansin-like CBD" evidence="4">
    <location>
        <begin position="166"/>
        <end position="265"/>
    </location>
</feature>
<dbReference type="GO" id="GO:0005576">
    <property type="term" value="C:extracellular region"/>
    <property type="evidence" value="ECO:0007669"/>
    <property type="project" value="InterPro"/>
</dbReference>
<dbReference type="GO" id="GO:0009653">
    <property type="term" value="P:anatomical structure morphogenesis"/>
    <property type="evidence" value="ECO:0007669"/>
    <property type="project" value="UniProtKB-ARBA"/>
</dbReference>
<dbReference type="InterPro" id="IPR009009">
    <property type="entry name" value="RlpA-like_DPBB"/>
</dbReference>
<dbReference type="InterPro" id="IPR007118">
    <property type="entry name" value="Expan_Lol_pI"/>
</dbReference>
<protein>
    <submittedName>
        <fullName evidence="5">Expansin-like B1</fullName>
    </submittedName>
</protein>
<dbReference type="EMBL" id="JACGWL010000006">
    <property type="protein sequence ID" value="KAK4400457.1"/>
    <property type="molecule type" value="Genomic_DNA"/>
</dbReference>
<reference evidence="5" key="1">
    <citation type="submission" date="2020-06" db="EMBL/GenBank/DDBJ databases">
        <authorList>
            <person name="Li T."/>
            <person name="Hu X."/>
            <person name="Zhang T."/>
            <person name="Song X."/>
            <person name="Zhang H."/>
            <person name="Dai N."/>
            <person name="Sheng W."/>
            <person name="Hou X."/>
            <person name="Wei L."/>
        </authorList>
    </citation>
    <scope>NUCLEOTIDE SEQUENCE</scope>
    <source>
        <strain evidence="5">K16</strain>
        <tissue evidence="5">Leaf</tissue>
    </source>
</reference>
<feature type="signal peptide" evidence="2">
    <location>
        <begin position="1"/>
        <end position="28"/>
    </location>
</feature>
<accession>A0AAE2BWK1</accession>
<evidence type="ECO:0000313" key="6">
    <source>
        <dbReference type="Proteomes" id="UP001289374"/>
    </source>
</evidence>
<feature type="chain" id="PRO_5041910469" evidence="2">
    <location>
        <begin position="29"/>
        <end position="270"/>
    </location>
</feature>
<dbReference type="PRINTS" id="PR01225">
    <property type="entry name" value="EXPANSNFAMLY"/>
</dbReference>
<dbReference type="AlphaFoldDB" id="A0AAE2BWK1"/>
<evidence type="ECO:0000256" key="2">
    <source>
        <dbReference type="SAM" id="SignalP"/>
    </source>
</evidence>
<name>A0AAE2BWK1_9LAMI</name>
<dbReference type="Gene3D" id="2.60.40.760">
    <property type="entry name" value="Expansin, cellulose-binding-like domain"/>
    <property type="match status" value="1"/>
</dbReference>
<dbReference type="InterPro" id="IPR036749">
    <property type="entry name" value="Expansin_CBD_sf"/>
</dbReference>